<protein>
    <submittedName>
        <fullName evidence="1">Uncharacterized protein</fullName>
    </submittedName>
</protein>
<dbReference type="EMBL" id="JAYMYS010000004">
    <property type="protein sequence ID" value="KAK7396944.1"/>
    <property type="molecule type" value="Genomic_DNA"/>
</dbReference>
<reference evidence="1 2" key="1">
    <citation type="submission" date="2024-01" db="EMBL/GenBank/DDBJ databases">
        <title>The genomes of 5 underutilized Papilionoideae crops provide insights into root nodulation and disease resistanc.</title>
        <authorList>
            <person name="Jiang F."/>
        </authorList>
    </citation>
    <scope>NUCLEOTIDE SEQUENCE [LARGE SCALE GENOMIC DNA]</scope>
    <source>
        <strain evidence="1">DUOXIRENSHENG_FW03</strain>
        <tissue evidence="1">Leaves</tissue>
    </source>
</reference>
<comment type="caution">
    <text evidence="1">The sequence shown here is derived from an EMBL/GenBank/DDBJ whole genome shotgun (WGS) entry which is preliminary data.</text>
</comment>
<name>A0AAN9XLP8_PSOTE</name>
<evidence type="ECO:0000313" key="1">
    <source>
        <dbReference type="EMBL" id="KAK7396944.1"/>
    </source>
</evidence>
<organism evidence="1 2">
    <name type="scientific">Psophocarpus tetragonolobus</name>
    <name type="common">Winged bean</name>
    <name type="synonym">Dolichos tetragonolobus</name>
    <dbReference type="NCBI Taxonomy" id="3891"/>
    <lineage>
        <taxon>Eukaryota</taxon>
        <taxon>Viridiplantae</taxon>
        <taxon>Streptophyta</taxon>
        <taxon>Embryophyta</taxon>
        <taxon>Tracheophyta</taxon>
        <taxon>Spermatophyta</taxon>
        <taxon>Magnoliopsida</taxon>
        <taxon>eudicotyledons</taxon>
        <taxon>Gunneridae</taxon>
        <taxon>Pentapetalae</taxon>
        <taxon>rosids</taxon>
        <taxon>fabids</taxon>
        <taxon>Fabales</taxon>
        <taxon>Fabaceae</taxon>
        <taxon>Papilionoideae</taxon>
        <taxon>50 kb inversion clade</taxon>
        <taxon>NPAAA clade</taxon>
        <taxon>indigoferoid/millettioid clade</taxon>
        <taxon>Phaseoleae</taxon>
        <taxon>Psophocarpus</taxon>
    </lineage>
</organism>
<keyword evidence="2" id="KW-1185">Reference proteome</keyword>
<proteinExistence type="predicted"/>
<accession>A0AAN9XLP8</accession>
<evidence type="ECO:0000313" key="2">
    <source>
        <dbReference type="Proteomes" id="UP001386955"/>
    </source>
</evidence>
<dbReference type="AlphaFoldDB" id="A0AAN9XLP8"/>
<sequence>MMFQSRRKVKREKPKRIVDSVVKSCFGGITFMSATVKITTHITRIDSIILTLTFHFSFQSLIPIFCCNSNEISGSIAEP</sequence>
<dbReference type="Proteomes" id="UP001386955">
    <property type="component" value="Unassembled WGS sequence"/>
</dbReference>
<gene>
    <name evidence="1" type="ORF">VNO78_18107</name>
</gene>